<keyword evidence="2" id="KW-1185">Reference proteome</keyword>
<accession>A0ABN7AM48</accession>
<name>A0ABN7AM48_9HEMI</name>
<evidence type="ECO:0000313" key="2">
    <source>
        <dbReference type="Proteomes" id="UP001307889"/>
    </source>
</evidence>
<evidence type="ECO:0000313" key="1">
    <source>
        <dbReference type="EMBL" id="BES93023.1"/>
    </source>
</evidence>
<gene>
    <name evidence="1" type="ORF">NTJ_05832</name>
</gene>
<reference evidence="1 2" key="1">
    <citation type="submission" date="2023-09" db="EMBL/GenBank/DDBJ databases">
        <title>Nesidiocoris tenuis whole genome shotgun sequence.</title>
        <authorList>
            <person name="Shibata T."/>
            <person name="Shimoda M."/>
            <person name="Kobayashi T."/>
            <person name="Uehara T."/>
        </authorList>
    </citation>
    <scope>NUCLEOTIDE SEQUENCE [LARGE SCALE GENOMIC DNA]</scope>
    <source>
        <strain evidence="1 2">Japan</strain>
    </source>
</reference>
<organism evidence="1 2">
    <name type="scientific">Nesidiocoris tenuis</name>
    <dbReference type="NCBI Taxonomy" id="355587"/>
    <lineage>
        <taxon>Eukaryota</taxon>
        <taxon>Metazoa</taxon>
        <taxon>Ecdysozoa</taxon>
        <taxon>Arthropoda</taxon>
        <taxon>Hexapoda</taxon>
        <taxon>Insecta</taxon>
        <taxon>Pterygota</taxon>
        <taxon>Neoptera</taxon>
        <taxon>Paraneoptera</taxon>
        <taxon>Hemiptera</taxon>
        <taxon>Heteroptera</taxon>
        <taxon>Panheteroptera</taxon>
        <taxon>Cimicomorpha</taxon>
        <taxon>Miridae</taxon>
        <taxon>Dicyphina</taxon>
        <taxon>Nesidiocoris</taxon>
    </lineage>
</organism>
<sequence>MESNSLRFMGAAHVFFPMSAHVSSLQSIFLFTTPDTLLPSYGSLIAYTRFRDVVNFGTMFREIEIAPCKELGRDLHVISHY</sequence>
<protein>
    <submittedName>
        <fullName evidence="1">Uncharacterized protein</fullName>
    </submittedName>
</protein>
<dbReference type="Proteomes" id="UP001307889">
    <property type="component" value="Chromosome 4"/>
</dbReference>
<dbReference type="EMBL" id="AP028912">
    <property type="protein sequence ID" value="BES93023.1"/>
    <property type="molecule type" value="Genomic_DNA"/>
</dbReference>
<proteinExistence type="predicted"/>